<evidence type="ECO:0000313" key="2">
    <source>
        <dbReference type="EMBL" id="MBD9729750.1"/>
    </source>
</evidence>
<comment type="caution">
    <text evidence="2">The sequence shown here is derived from an EMBL/GenBank/DDBJ whole genome shotgun (WGS) entry which is preliminary data.</text>
</comment>
<keyword evidence="1" id="KW-0812">Transmembrane</keyword>
<dbReference type="RefSeq" id="WP_192365799.1">
    <property type="nucleotide sequence ID" value="NZ_CP119182.1"/>
</dbReference>
<dbReference type="AlphaFoldDB" id="A0A927QKY6"/>
<dbReference type="EMBL" id="JACYXT010000031">
    <property type="protein sequence ID" value="MBD9729750.1"/>
    <property type="molecule type" value="Genomic_DNA"/>
</dbReference>
<keyword evidence="1" id="KW-0472">Membrane</keyword>
<dbReference type="NCBIfam" id="NF038083">
    <property type="entry name" value="CU044_5270_fam"/>
    <property type="match status" value="1"/>
</dbReference>
<gene>
    <name evidence="2" type="ORF">IHE70_42585</name>
</gene>
<organism evidence="2 3">
    <name type="scientific">Streptomyces caniscabiei</name>
    <dbReference type="NCBI Taxonomy" id="2746961"/>
    <lineage>
        <taxon>Bacteria</taxon>
        <taxon>Bacillati</taxon>
        <taxon>Actinomycetota</taxon>
        <taxon>Actinomycetes</taxon>
        <taxon>Kitasatosporales</taxon>
        <taxon>Streptomycetaceae</taxon>
        <taxon>Streptomyces</taxon>
    </lineage>
</organism>
<protein>
    <submittedName>
        <fullName evidence="2">CU044_5270 family protein</fullName>
    </submittedName>
</protein>
<accession>A0A927QKY6</accession>
<keyword evidence="1" id="KW-1133">Transmembrane helix</keyword>
<dbReference type="InterPro" id="IPR047789">
    <property type="entry name" value="CU044_5270-like"/>
</dbReference>
<name>A0A927QKY6_9ACTN</name>
<evidence type="ECO:0000256" key="1">
    <source>
        <dbReference type="SAM" id="Phobius"/>
    </source>
</evidence>
<sequence>MRDIDDPRTLGELRDLADYDAGAPPLDEETRRRGRARLLATITAQDPDRTRKPAFRLAPPVRRRPVLRIALSGLVAAAVTAGVLVAVQQDGDDGRGGTAKQPVTSLPPMRNVSARTVLNGAAAYARQHEKQVSPRDDQFMYTKEIIKETDQKTGRTKTHVAENWRSVDGSKRSWVMELGKGWWAPPLAANESVWPPQDWSRLRKLPTDPEQLILAVQRESFGRQGKNASLDDITDEEWMHIHFSLAGLLKLVPVMPEGLRPAAYEALGMVPGVKAVPNQKDAKGRVGVAITYKAPDLPGGSFDYGGYFIFDPVTYAFLGFRDQRSSGDGTNMKVYTQLSYLDSWAIVDRAKEYPSAAG</sequence>
<proteinExistence type="predicted"/>
<dbReference type="Proteomes" id="UP000661025">
    <property type="component" value="Unassembled WGS sequence"/>
</dbReference>
<evidence type="ECO:0000313" key="3">
    <source>
        <dbReference type="Proteomes" id="UP000661025"/>
    </source>
</evidence>
<dbReference type="GeneID" id="79934409"/>
<feature type="transmembrane region" description="Helical" evidence="1">
    <location>
        <begin position="66"/>
        <end position="87"/>
    </location>
</feature>
<reference evidence="2" key="1">
    <citation type="submission" date="2020-09" db="EMBL/GenBank/DDBJ databases">
        <title>Streptomyces canutascabiei sp. nov., which causes potato common scab and is distributed across the world.</title>
        <authorList>
            <person name="Nguyen H.P."/>
            <person name="Weisberg A.J."/>
            <person name="Chang J.H."/>
            <person name="Clarke C.R."/>
        </authorList>
    </citation>
    <scope>NUCLEOTIDE SEQUENCE</scope>
    <source>
        <strain evidence="2">ID-01-6.2a</strain>
    </source>
</reference>